<sequence length="280" mass="32534">MSKTLGVIYLALGRPYLAMALLSAKSVVDSNPYIPFTIVTNVKTEPSQVEFFRHDHDSWIYVDADVNDNRNLKTNILSYSEYEKTIFLDCDTVVMGDLSMANIILEYFDICLRLNRYPQKRKGKGDVRVLGNHRVGDFPHWNSGVMLIRNTDQAIQFFKSWNANYFQLGNKYDQVALVPTIFETGARVLSLEERWNATDPGVGRGKWRKDTIVYHYATNICDHLFNKILECDRLIDSDEGFANETRCFLQKKRRLKKSKMNLLKFFSINVMWRFSSPVKL</sequence>
<comment type="caution">
    <text evidence="3">The sequence shown here is derived from an EMBL/GenBank/DDBJ whole genome shotgun (WGS) entry which is preliminary data.</text>
</comment>
<dbReference type="EMBL" id="JASCQP010000028">
    <property type="protein sequence ID" value="MDI5891880.1"/>
    <property type="molecule type" value="Genomic_DNA"/>
</dbReference>
<evidence type="ECO:0000259" key="2">
    <source>
        <dbReference type="Pfam" id="PF03407"/>
    </source>
</evidence>
<dbReference type="Pfam" id="PF03407">
    <property type="entry name" value="Nucleotid_trans"/>
    <property type="match status" value="1"/>
</dbReference>
<name>A0ABT6V0Y4_9GAMM</name>
<dbReference type="SUPFAM" id="SSF53448">
    <property type="entry name" value="Nucleotide-diphospho-sugar transferases"/>
    <property type="match status" value="1"/>
</dbReference>
<feature type="domain" description="Nucleotide-diphospho-sugar transferase" evidence="2">
    <location>
        <begin position="86"/>
        <end position="178"/>
    </location>
</feature>
<feature type="chain" id="PRO_5047216976" evidence="1">
    <location>
        <begin position="21"/>
        <end position="280"/>
    </location>
</feature>
<evidence type="ECO:0000313" key="4">
    <source>
        <dbReference type="Proteomes" id="UP001225957"/>
    </source>
</evidence>
<keyword evidence="4" id="KW-1185">Reference proteome</keyword>
<organism evidence="3 4">
    <name type="scientific">Halomonas rhizosphaerae</name>
    <dbReference type="NCBI Taxonomy" id="3043296"/>
    <lineage>
        <taxon>Bacteria</taxon>
        <taxon>Pseudomonadati</taxon>
        <taxon>Pseudomonadota</taxon>
        <taxon>Gammaproteobacteria</taxon>
        <taxon>Oceanospirillales</taxon>
        <taxon>Halomonadaceae</taxon>
        <taxon>Halomonas</taxon>
    </lineage>
</organism>
<dbReference type="Proteomes" id="UP001225957">
    <property type="component" value="Unassembled WGS sequence"/>
</dbReference>
<dbReference type="Gene3D" id="3.90.550.10">
    <property type="entry name" value="Spore Coat Polysaccharide Biosynthesis Protein SpsA, Chain A"/>
    <property type="match status" value="1"/>
</dbReference>
<proteinExistence type="predicted"/>
<reference evidence="3 4" key="1">
    <citation type="submission" date="2023-04" db="EMBL/GenBank/DDBJ databases">
        <title>Halomonas strains isolated from rhizosphere soil.</title>
        <authorList>
            <person name="Xu L."/>
            <person name="Sun J.-Q."/>
        </authorList>
    </citation>
    <scope>NUCLEOTIDE SEQUENCE [LARGE SCALE GENOMIC DNA]</scope>
    <source>
        <strain evidence="3 4">LR5S20</strain>
    </source>
</reference>
<accession>A0ABT6V0Y4</accession>
<dbReference type="InterPro" id="IPR005069">
    <property type="entry name" value="Nucl-diP-sugar_transferase"/>
</dbReference>
<dbReference type="GO" id="GO:0016740">
    <property type="term" value="F:transferase activity"/>
    <property type="evidence" value="ECO:0007669"/>
    <property type="project" value="UniProtKB-KW"/>
</dbReference>
<dbReference type="RefSeq" id="WP_282735822.1">
    <property type="nucleotide sequence ID" value="NZ_JASCQP010000028.1"/>
</dbReference>
<evidence type="ECO:0000256" key="1">
    <source>
        <dbReference type="SAM" id="SignalP"/>
    </source>
</evidence>
<feature type="signal peptide" evidence="1">
    <location>
        <begin position="1"/>
        <end position="20"/>
    </location>
</feature>
<keyword evidence="1" id="KW-0732">Signal</keyword>
<protein>
    <submittedName>
        <fullName evidence="3">Nucleotide-diphospho-sugar transferase</fullName>
    </submittedName>
</protein>
<gene>
    <name evidence="3" type="ORF">QLQ83_12330</name>
</gene>
<evidence type="ECO:0000313" key="3">
    <source>
        <dbReference type="EMBL" id="MDI5891880.1"/>
    </source>
</evidence>
<dbReference type="InterPro" id="IPR029044">
    <property type="entry name" value="Nucleotide-diphossugar_trans"/>
</dbReference>
<keyword evidence="3" id="KW-0808">Transferase</keyword>